<dbReference type="Pfam" id="PF00078">
    <property type="entry name" value="RVT_1"/>
    <property type="match status" value="1"/>
</dbReference>
<keyword evidence="4" id="KW-0479">Metal-binding</keyword>
<evidence type="ECO:0000256" key="8">
    <source>
        <dbReference type="ARBA" id="ARBA00034120"/>
    </source>
</evidence>
<evidence type="ECO:0000256" key="2">
    <source>
        <dbReference type="ARBA" id="ARBA00022679"/>
    </source>
</evidence>
<proteinExistence type="inferred from homology"/>
<comment type="catalytic activity">
    <reaction evidence="9">
        <text>DNA(n) + a 2'-deoxyribonucleoside 5'-triphosphate = DNA(n+1) + diphosphate</text>
        <dbReference type="Rhea" id="RHEA:22508"/>
        <dbReference type="Rhea" id="RHEA-COMP:17339"/>
        <dbReference type="Rhea" id="RHEA-COMP:17340"/>
        <dbReference type="ChEBI" id="CHEBI:33019"/>
        <dbReference type="ChEBI" id="CHEBI:61560"/>
        <dbReference type="ChEBI" id="CHEBI:173112"/>
        <dbReference type="EC" id="2.7.7.49"/>
    </reaction>
</comment>
<reference evidence="11" key="1">
    <citation type="journal article" date="2024" name="Syst. Appl. Microbiol.">
        <title>First single-strain enrichments of Electrothrix cable bacteria, description of E. aestuarii sp. nov. and E. rattekaaiensis sp. nov., and proposal of a cable bacteria taxonomy following the rules of the SeqCode.</title>
        <authorList>
            <person name="Plum-Jensen L.E."/>
            <person name="Schramm A."/>
            <person name="Marshall I.P.G."/>
        </authorList>
    </citation>
    <scope>NUCLEOTIDE SEQUENCE</scope>
    <source>
        <strain evidence="11">Rat1</strain>
    </source>
</reference>
<organism evidence="11">
    <name type="scientific">Candidatus Electrothrix aestuarii</name>
    <dbReference type="NCBI Taxonomy" id="3062594"/>
    <lineage>
        <taxon>Bacteria</taxon>
        <taxon>Pseudomonadati</taxon>
        <taxon>Thermodesulfobacteriota</taxon>
        <taxon>Desulfobulbia</taxon>
        <taxon>Desulfobulbales</taxon>
        <taxon>Desulfobulbaceae</taxon>
        <taxon>Candidatus Electrothrix</taxon>
    </lineage>
</organism>
<dbReference type="InterPro" id="IPR000477">
    <property type="entry name" value="RT_dom"/>
</dbReference>
<dbReference type="InterPro" id="IPR009003">
    <property type="entry name" value="Peptidase_S1_PA"/>
</dbReference>
<keyword evidence="3" id="KW-0548">Nucleotidyltransferase</keyword>
<dbReference type="KEGG" id="eaj:Q3M24_05375"/>
<dbReference type="InterPro" id="IPR000123">
    <property type="entry name" value="Reverse_transcriptase_msDNA"/>
</dbReference>
<sequence length="422" mass="48039">MHLTGRSKRYNRCWLGFFDNMLPQGAPTSPIISNLICRKLDTSLQELAKKHSGTYTRYADDISFSFTCRQNRLPRDIIIVRPSGGIEPGEKLINKIKENGFKINNKKSRLCTGSNRFEVTGITVNEFPNVRRAFVQQIKSMIYAWEEHGYEKAEIEFHSRWYFHNRGSDQKPSFKNVVRGKLLFLHMVRGNRDKIYINLAKRFNKLIPVKERPLPYVEATDEDKDIFNTLWVLETLYDDEHGEMIANHGTGFMFKDVGLVTCAHVVAKGEDIHKITEAFRHDRPHEKYTIKVTKFCVKRDLAIVELCSRTNKESVKISEHLSPSSDDIKQKDPISLYGFPAYKTGQTPYVADGKIASKFATHGIQKFEITTQIREGNSGGPVLNAKKEVVGIAAEGARKESGNNAVISINELSKVPEVTNNK</sequence>
<dbReference type="PRINTS" id="PR00866">
    <property type="entry name" value="RNADNAPOLMS"/>
</dbReference>
<name>A0AAU8M0M7_9BACT</name>
<evidence type="ECO:0000256" key="9">
    <source>
        <dbReference type="ARBA" id="ARBA00048173"/>
    </source>
</evidence>
<feature type="domain" description="Reverse transcriptase" evidence="10">
    <location>
        <begin position="1"/>
        <end position="124"/>
    </location>
</feature>
<evidence type="ECO:0000313" key="11">
    <source>
        <dbReference type="EMBL" id="XCN75402.1"/>
    </source>
</evidence>
<dbReference type="GO" id="GO:0003964">
    <property type="term" value="F:RNA-directed DNA polymerase activity"/>
    <property type="evidence" value="ECO:0007669"/>
    <property type="project" value="UniProtKB-KW"/>
</dbReference>
<dbReference type="Gene3D" id="2.40.10.10">
    <property type="entry name" value="Trypsin-like serine proteases"/>
    <property type="match status" value="2"/>
</dbReference>
<dbReference type="AlphaFoldDB" id="A0AAU8M0M7"/>
<accession>A0AAU8M0M7</accession>
<evidence type="ECO:0000256" key="3">
    <source>
        <dbReference type="ARBA" id="ARBA00022695"/>
    </source>
</evidence>
<evidence type="ECO:0000256" key="6">
    <source>
        <dbReference type="ARBA" id="ARBA00022918"/>
    </source>
</evidence>
<dbReference type="GO" id="GO:0003723">
    <property type="term" value="F:RNA binding"/>
    <property type="evidence" value="ECO:0007669"/>
    <property type="project" value="InterPro"/>
</dbReference>
<keyword evidence="6" id="KW-0695">RNA-directed DNA polymerase</keyword>
<dbReference type="InterPro" id="IPR043502">
    <property type="entry name" value="DNA/RNA_pol_sf"/>
</dbReference>
<dbReference type="PANTHER" id="PTHR34047:SF7">
    <property type="entry name" value="RNA-DIRECTED DNA POLYMERASE"/>
    <property type="match status" value="1"/>
</dbReference>
<dbReference type="Pfam" id="PF13365">
    <property type="entry name" value="Trypsin_2"/>
    <property type="match status" value="1"/>
</dbReference>
<gene>
    <name evidence="11" type="ORF">Q3M24_05375</name>
</gene>
<dbReference type="SUPFAM" id="SSF50494">
    <property type="entry name" value="Trypsin-like serine proteases"/>
    <property type="match status" value="1"/>
</dbReference>
<dbReference type="SUPFAM" id="SSF56672">
    <property type="entry name" value="DNA/RNA polymerases"/>
    <property type="match status" value="1"/>
</dbReference>
<reference evidence="11" key="2">
    <citation type="submission" date="2024-06" db="EMBL/GenBank/DDBJ databases">
        <authorList>
            <person name="Plum-Jensen L.E."/>
            <person name="Schramm A."/>
            <person name="Marshall I.P.G."/>
        </authorList>
    </citation>
    <scope>NUCLEOTIDE SEQUENCE</scope>
    <source>
        <strain evidence="11">Rat1</strain>
    </source>
</reference>
<keyword evidence="5" id="KW-0460">Magnesium</keyword>
<dbReference type="PANTHER" id="PTHR34047">
    <property type="entry name" value="NUCLEAR INTRON MATURASE 1, MITOCHONDRIAL-RELATED"/>
    <property type="match status" value="1"/>
</dbReference>
<evidence type="ECO:0000256" key="1">
    <source>
        <dbReference type="ARBA" id="ARBA00012493"/>
    </source>
</evidence>
<dbReference type="EMBL" id="CP159373">
    <property type="protein sequence ID" value="XCN75402.1"/>
    <property type="molecule type" value="Genomic_DNA"/>
</dbReference>
<dbReference type="GO" id="GO:0046872">
    <property type="term" value="F:metal ion binding"/>
    <property type="evidence" value="ECO:0007669"/>
    <property type="project" value="UniProtKB-KW"/>
</dbReference>
<evidence type="ECO:0000256" key="7">
    <source>
        <dbReference type="ARBA" id="ARBA00023118"/>
    </source>
</evidence>
<dbReference type="GO" id="GO:0051607">
    <property type="term" value="P:defense response to virus"/>
    <property type="evidence" value="ECO:0007669"/>
    <property type="project" value="UniProtKB-KW"/>
</dbReference>
<dbReference type="PROSITE" id="PS50878">
    <property type="entry name" value="RT_POL"/>
    <property type="match status" value="1"/>
</dbReference>
<comment type="similarity">
    <text evidence="8">Belongs to the bacterial reverse transcriptase family.</text>
</comment>
<evidence type="ECO:0000256" key="5">
    <source>
        <dbReference type="ARBA" id="ARBA00022842"/>
    </source>
</evidence>
<evidence type="ECO:0000256" key="4">
    <source>
        <dbReference type="ARBA" id="ARBA00022723"/>
    </source>
</evidence>
<protein>
    <recommendedName>
        <fullName evidence="1">RNA-directed DNA polymerase</fullName>
        <ecNumber evidence="1">2.7.7.49</ecNumber>
    </recommendedName>
</protein>
<dbReference type="InterPro" id="IPR051083">
    <property type="entry name" value="GrpII_Intron_Splice-Mob/Def"/>
</dbReference>
<keyword evidence="7" id="KW-0051">Antiviral defense</keyword>
<dbReference type="EC" id="2.7.7.49" evidence="1"/>
<evidence type="ECO:0000259" key="10">
    <source>
        <dbReference type="PROSITE" id="PS50878"/>
    </source>
</evidence>
<dbReference type="InterPro" id="IPR043504">
    <property type="entry name" value="Peptidase_S1_PA_chymotrypsin"/>
</dbReference>
<keyword evidence="2" id="KW-0808">Transferase</keyword>